<dbReference type="Gene3D" id="1.10.3450.10">
    <property type="entry name" value="TTHA0068-like"/>
    <property type="match status" value="1"/>
</dbReference>
<evidence type="ECO:0000313" key="2">
    <source>
        <dbReference type="Proteomes" id="UP000001423"/>
    </source>
</evidence>
<organism evidence="1 2">
    <name type="scientific">Prochlorococcus marinus (strain MIT 9313)</name>
    <dbReference type="NCBI Taxonomy" id="74547"/>
    <lineage>
        <taxon>Bacteria</taxon>
        <taxon>Bacillati</taxon>
        <taxon>Cyanobacteriota</taxon>
        <taxon>Cyanophyceae</taxon>
        <taxon>Synechococcales</taxon>
        <taxon>Prochlorococcaceae</taxon>
        <taxon>Prochlorococcus</taxon>
    </lineage>
</organism>
<keyword evidence="2" id="KW-1185">Reference proteome</keyword>
<sequence length="130" mass="14645">MMERFQPTDLINDPRFQLAVELFNQADWYPAHDAFEELWHETSGQARQTIQGVLQVAVAQLHLQRGNRRGATLLYGEGLGRLKALGTPNLGLDLDQLCICVENRLQRLQQGQDPDDCTVPGLIYDSSVPE</sequence>
<dbReference type="KEGG" id="pmt:PMT_0574"/>
<dbReference type="PANTHER" id="PTHR34796">
    <property type="entry name" value="EXPRESSED PROTEIN"/>
    <property type="match status" value="1"/>
</dbReference>
<reference evidence="1 2" key="1">
    <citation type="journal article" date="2003" name="Nature">
        <title>Genome divergence in two Prochlorococcus ecotypes reflects oceanic niche differentiation.</title>
        <authorList>
            <person name="Rocap G."/>
            <person name="Larimer F.W."/>
            <person name="Lamerdin J.E."/>
            <person name="Malfatti S."/>
            <person name="Chain P."/>
            <person name="Ahlgren N.A."/>
            <person name="Arellano A."/>
            <person name="Coleman M."/>
            <person name="Hauser L."/>
            <person name="Hess W.R."/>
            <person name="Johnson Z.I."/>
            <person name="Land M.L."/>
            <person name="Lindell D."/>
            <person name="Post A.F."/>
            <person name="Regala W."/>
            <person name="Shah M."/>
            <person name="Shaw S.L."/>
            <person name="Steglich C."/>
            <person name="Sullivan M.B."/>
            <person name="Ting C.S."/>
            <person name="Tolonen A."/>
            <person name="Webb E.A."/>
            <person name="Zinser E.R."/>
            <person name="Chisholm S.W."/>
        </authorList>
    </citation>
    <scope>NUCLEOTIDE SEQUENCE [LARGE SCALE GENOMIC DNA]</scope>
    <source>
        <strain evidence="2">MIT 9313</strain>
    </source>
</reference>
<dbReference type="SUPFAM" id="SSF140663">
    <property type="entry name" value="TTHA0068-like"/>
    <property type="match status" value="1"/>
</dbReference>
<protein>
    <recommendedName>
        <fullName evidence="3">DUF309 domain-containing protein</fullName>
    </recommendedName>
</protein>
<dbReference type="eggNOG" id="COG1547">
    <property type="taxonomic scope" value="Bacteria"/>
</dbReference>
<proteinExistence type="predicted"/>
<accession>Q7V802</accession>
<name>Q7V802_PROMM</name>
<dbReference type="EMBL" id="BX548175">
    <property type="protein sequence ID" value="CAE20749.1"/>
    <property type="molecule type" value="Genomic_DNA"/>
</dbReference>
<dbReference type="AlphaFoldDB" id="Q7V802"/>
<dbReference type="InterPro" id="IPR005500">
    <property type="entry name" value="DUF309"/>
</dbReference>
<dbReference type="Pfam" id="PF03745">
    <property type="entry name" value="DUF309"/>
    <property type="match status" value="1"/>
</dbReference>
<dbReference type="PANTHER" id="PTHR34796:SF1">
    <property type="entry name" value="EXPRESSED PROTEIN"/>
    <property type="match status" value="1"/>
</dbReference>
<dbReference type="HOGENOM" id="CLU_125317_1_1_3"/>
<evidence type="ECO:0000313" key="1">
    <source>
        <dbReference type="EMBL" id="CAE20749.1"/>
    </source>
</evidence>
<dbReference type="InterPro" id="IPR023203">
    <property type="entry name" value="TTHA0068_sf"/>
</dbReference>
<evidence type="ECO:0008006" key="3">
    <source>
        <dbReference type="Google" id="ProtNLM"/>
    </source>
</evidence>
<gene>
    <name evidence="1" type="ordered locus">PMT_0574</name>
</gene>
<dbReference type="Proteomes" id="UP000001423">
    <property type="component" value="Chromosome"/>
</dbReference>